<protein>
    <submittedName>
        <fullName evidence="8">EOG090X032R</fullName>
    </submittedName>
</protein>
<evidence type="ECO:0000259" key="5">
    <source>
        <dbReference type="PROSITE" id="PS50002"/>
    </source>
</evidence>
<evidence type="ECO:0000256" key="2">
    <source>
        <dbReference type="ARBA" id="ARBA00022443"/>
    </source>
</evidence>
<dbReference type="SUPFAM" id="SSF50156">
    <property type="entry name" value="PDZ domain-like"/>
    <property type="match status" value="1"/>
</dbReference>
<feature type="compositionally biased region" description="Basic and acidic residues" evidence="4">
    <location>
        <begin position="151"/>
        <end position="161"/>
    </location>
</feature>
<evidence type="ECO:0000259" key="6">
    <source>
        <dbReference type="PROSITE" id="PS50052"/>
    </source>
</evidence>
<dbReference type="CDD" id="cd10832">
    <property type="entry name" value="PDZ_MPP6-MPP2-like"/>
    <property type="match status" value="1"/>
</dbReference>
<dbReference type="PROSITE" id="PS50106">
    <property type="entry name" value="PDZ"/>
    <property type="match status" value="1"/>
</dbReference>
<evidence type="ECO:0000256" key="4">
    <source>
        <dbReference type="SAM" id="MobiDB-lite"/>
    </source>
</evidence>
<reference evidence="8" key="1">
    <citation type="submission" date="2018-08" db="EMBL/GenBank/DDBJ databases">
        <authorList>
            <person name="Cornetti L."/>
        </authorList>
    </citation>
    <scope>NUCLEOTIDE SEQUENCE</scope>
    <source>
        <strain evidence="8">DE-FRO-2-1</strain>
    </source>
</reference>
<dbReference type="Gene3D" id="3.40.50.300">
    <property type="entry name" value="P-loop containing nucleotide triphosphate hydrolases"/>
    <property type="match status" value="1"/>
</dbReference>
<dbReference type="FunFam" id="2.30.30.40:FF:000069">
    <property type="entry name" value="MAGUK p55 subfamily member 6"/>
    <property type="match status" value="1"/>
</dbReference>
<dbReference type="InterPro" id="IPR001478">
    <property type="entry name" value="PDZ"/>
</dbReference>
<dbReference type="PROSITE" id="PS00856">
    <property type="entry name" value="GUANYLATE_KINASE_1"/>
    <property type="match status" value="1"/>
</dbReference>
<dbReference type="Pfam" id="PF00595">
    <property type="entry name" value="PDZ"/>
    <property type="match status" value="1"/>
</dbReference>
<feature type="domain" description="PDZ" evidence="7">
    <location>
        <begin position="763"/>
        <end position="841"/>
    </location>
</feature>
<feature type="compositionally biased region" description="Polar residues" evidence="4">
    <location>
        <begin position="523"/>
        <end position="534"/>
    </location>
</feature>
<feature type="domain" description="SH3" evidence="5">
    <location>
        <begin position="848"/>
        <end position="917"/>
    </location>
</feature>
<dbReference type="CDD" id="cd00071">
    <property type="entry name" value="GMPK"/>
    <property type="match status" value="1"/>
</dbReference>
<dbReference type="SUPFAM" id="SSF50044">
    <property type="entry name" value="SH3-domain"/>
    <property type="match status" value="1"/>
</dbReference>
<dbReference type="InterPro" id="IPR036028">
    <property type="entry name" value="SH3-like_dom_sf"/>
</dbReference>
<dbReference type="Pfam" id="PF07653">
    <property type="entry name" value="SH3_2"/>
    <property type="match status" value="1"/>
</dbReference>
<dbReference type="Gene3D" id="1.10.287.650">
    <property type="entry name" value="L27 domain"/>
    <property type="match status" value="1"/>
</dbReference>
<gene>
    <name evidence="8" type="primary">EOG090X032R</name>
</gene>
<dbReference type="InterPro" id="IPR008144">
    <property type="entry name" value="Guanylate_kin-like_dom"/>
</dbReference>
<dbReference type="Gene3D" id="2.30.42.10">
    <property type="match status" value="1"/>
</dbReference>
<dbReference type="InterPro" id="IPR008145">
    <property type="entry name" value="GK/Ca_channel_bsu"/>
</dbReference>
<dbReference type="PROSITE" id="PS50002">
    <property type="entry name" value="SH3"/>
    <property type="match status" value="1"/>
</dbReference>
<feature type="compositionally biased region" description="Pro residues" evidence="4">
    <location>
        <begin position="119"/>
        <end position="131"/>
    </location>
</feature>
<evidence type="ECO:0000256" key="3">
    <source>
        <dbReference type="PROSITE-ProRule" id="PRU00192"/>
    </source>
</evidence>
<feature type="region of interest" description="Disordered" evidence="4">
    <location>
        <begin position="111"/>
        <end position="450"/>
    </location>
</feature>
<evidence type="ECO:0000313" key="8">
    <source>
        <dbReference type="EMBL" id="SVE92910.1"/>
    </source>
</evidence>
<feature type="compositionally biased region" description="Basic and acidic residues" evidence="4">
    <location>
        <begin position="399"/>
        <end position="420"/>
    </location>
</feature>
<evidence type="ECO:0000259" key="7">
    <source>
        <dbReference type="PROSITE" id="PS50106"/>
    </source>
</evidence>
<dbReference type="Gene3D" id="2.30.30.40">
    <property type="entry name" value="SH3 Domains"/>
    <property type="match status" value="1"/>
</dbReference>
<feature type="compositionally biased region" description="Low complexity" evidence="4">
    <location>
        <begin position="163"/>
        <end position="183"/>
    </location>
</feature>
<dbReference type="InterPro" id="IPR027417">
    <property type="entry name" value="P-loop_NTPase"/>
</dbReference>
<dbReference type="SMART" id="SM00072">
    <property type="entry name" value="GuKc"/>
    <property type="match status" value="1"/>
</dbReference>
<keyword evidence="2 3" id="KW-0728">SH3 domain</keyword>
<feature type="compositionally biased region" description="Basic and acidic residues" evidence="4">
    <location>
        <begin position="287"/>
        <end position="310"/>
    </location>
</feature>
<feature type="compositionally biased region" description="Basic and acidic residues" evidence="4">
    <location>
        <begin position="192"/>
        <end position="213"/>
    </location>
</feature>
<dbReference type="SUPFAM" id="SSF52540">
    <property type="entry name" value="P-loop containing nucleoside triphosphate hydrolases"/>
    <property type="match status" value="1"/>
</dbReference>
<dbReference type="InterPro" id="IPR020590">
    <property type="entry name" value="Guanylate_kinase_CS"/>
</dbReference>
<feature type="compositionally biased region" description="Basic residues" evidence="4">
    <location>
        <begin position="500"/>
        <end position="514"/>
    </location>
</feature>
<feature type="region of interest" description="Disordered" evidence="4">
    <location>
        <begin position="482"/>
        <end position="538"/>
    </location>
</feature>
<dbReference type="SMART" id="SM00326">
    <property type="entry name" value="SH3"/>
    <property type="match status" value="1"/>
</dbReference>
<organism evidence="8">
    <name type="scientific">Moina brachiata</name>
    <dbReference type="NCBI Taxonomy" id="675436"/>
    <lineage>
        <taxon>Eukaryota</taxon>
        <taxon>Metazoa</taxon>
        <taxon>Ecdysozoa</taxon>
        <taxon>Arthropoda</taxon>
        <taxon>Crustacea</taxon>
        <taxon>Branchiopoda</taxon>
        <taxon>Diplostraca</taxon>
        <taxon>Cladocera</taxon>
        <taxon>Anomopoda</taxon>
        <taxon>Moinidae</taxon>
        <taxon>Moina</taxon>
    </lineage>
</organism>
<feature type="compositionally biased region" description="Polar residues" evidence="4">
    <location>
        <begin position="224"/>
        <end position="233"/>
    </location>
</feature>
<feature type="compositionally biased region" description="Low complexity" evidence="4">
    <location>
        <begin position="437"/>
        <end position="450"/>
    </location>
</feature>
<dbReference type="SMART" id="SM00228">
    <property type="entry name" value="PDZ"/>
    <property type="match status" value="1"/>
</dbReference>
<feature type="compositionally biased region" description="Basic and acidic residues" evidence="4">
    <location>
        <begin position="350"/>
        <end position="359"/>
    </location>
</feature>
<evidence type="ECO:0000256" key="1">
    <source>
        <dbReference type="ARBA" id="ARBA00007014"/>
    </source>
</evidence>
<feature type="domain" description="Guanylate kinase-like" evidence="6">
    <location>
        <begin position="973"/>
        <end position="1162"/>
    </location>
</feature>
<dbReference type="InterPro" id="IPR050716">
    <property type="entry name" value="MAGUK"/>
</dbReference>
<dbReference type="InterPro" id="IPR001452">
    <property type="entry name" value="SH3_domain"/>
</dbReference>
<dbReference type="Pfam" id="PF00625">
    <property type="entry name" value="Guanylate_kin"/>
    <property type="match status" value="1"/>
</dbReference>
<sequence length="1177" mass="130751">MPAAELPDYATRVYHNVTVTTSLPLLALFSPTRELYRVEAARKCEPSVERRSLERKGGILRNVLDCVTKAVGYPIVSLVFGALSVAVYSASVSFVAKMVTAKDEMPAIKDAVPPREETPPPSRPPSPPPVSDPSDTESESAWSILIEELQDEPKSPIERQRGRTSQRSGRARSASWSRSFMSSFRRKKSKSSRSEERHRPDPDELAKATKNADQEATVEETSAPKKSSSQVELSQVKPKPSRVLSLSSFRRRKSGSQLVDSSAGKSVDQVDASVPGASEVATTSAQHDPDAVETAEAKVEDAQPVKEKPTRMLRLGSFRRRKPADSPKPEPINNEEEVVDVTENPVSESVEVKETEAKPKSRMLSFTSFGRRRPLPDRSISLDQPLSEDPKLKAKAKKEKGNKTETLTEAKNPEEVDSSKSKAKKKPKSKPEEGTVKSSKSKSGGNTLEAEIAVVPEPIPEIEPVVKRKDNAFVSFFKREKKTVPEVAEEPATELAPLKKASKLRSSFARRAKTKSVDADAQPASTAASTTKIPRSSSLFGSSFSLRRVFHPVDSEPQSQQPRKSQSGILTKRGGHPSGSRPKSVQLDESPQFMDKEAEGAKDSSKQTFGFKFKPKKPSRGISVEQIRTTSSSARNARIDRDRAAIDQSIDEAFLKELVKSNPDAEKVPDVRLTSIKPALDLSLKETVAEVLVQLRSSPSTEGNQLKEILDNPLFQVLASTHDTVAAGFQDRLSNETSSFDTSQPVEYFIEWDMPADANAVRIVGLRRNPGEPLGLTVKTEDAQLVVARILGGGAVDRQGLLHVGDIIGEVNGVPVYTAEQLQVEIARSKEHVQLKILPSAHESVTHGAQCCVRAHFDYDPKEDKLLPCPEIGLAFKKGDILQVVNQSDPNWWQAKKVGWSGPAGLIPSQDLEERRKAFVAPEADFVHKIGFCGARISKKKKKLMYQIKSSVDLDKAELLLYEEVTRMPPFRRKTLVLVGSEGIGRRTLKNRLINSDPERFGTTLPHTSRPMRELEEDGMGYWFVSREELEHDIRDHQFLEYGEHNGHMYGTKLDSIRTVIRQGKMCVLDCSPNSLKILHNSPEFMPYVIFLAAPGMEQLKSLYEAASSRYSSRNLGGTEEDFKNALEESARIQRTYEKYFDMVIVNEDPDHTFRKVIESLENLSNQHQWVPVSWVY</sequence>
<dbReference type="EMBL" id="LR023291">
    <property type="protein sequence ID" value="SVE92910.1"/>
    <property type="molecule type" value="mRNA"/>
</dbReference>
<dbReference type="PANTHER" id="PTHR23122">
    <property type="entry name" value="MEMBRANE-ASSOCIATED GUANYLATE KINASE MAGUK"/>
    <property type="match status" value="1"/>
</dbReference>
<accession>A0A4Y7NI67</accession>
<feature type="compositionally biased region" description="Polar residues" evidence="4">
    <location>
        <begin position="556"/>
        <end position="569"/>
    </location>
</feature>
<dbReference type="PROSITE" id="PS50052">
    <property type="entry name" value="GUANYLATE_KINASE_2"/>
    <property type="match status" value="1"/>
</dbReference>
<feature type="region of interest" description="Disordered" evidence="4">
    <location>
        <begin position="550"/>
        <end position="635"/>
    </location>
</feature>
<feature type="compositionally biased region" description="Basic and acidic residues" evidence="4">
    <location>
        <begin position="594"/>
        <end position="605"/>
    </location>
</feature>
<name>A0A4Y7NI67_9CRUS</name>
<dbReference type="InterPro" id="IPR036034">
    <property type="entry name" value="PDZ_sf"/>
</dbReference>
<dbReference type="CDD" id="cd11862">
    <property type="entry name" value="SH3_MPP"/>
    <property type="match status" value="1"/>
</dbReference>
<proteinExistence type="evidence at transcript level"/>
<dbReference type="AlphaFoldDB" id="A0A4Y7NI67"/>
<comment type="similarity">
    <text evidence="1">Belongs to the MAGUK family.</text>
</comment>